<sequence length="333" mass="35590">MSAASSEKSAAATRGRSAASKPLNSSNKVASSSRPARPPSASSIASSKSSVDESTPSPVKAGKSAVTNRPPSESDNGFKVTKLSSTTVTLQTTWTPKPASERTPPQPPAAEQQTPTVDPLQVAAQVYPWTYMTSTLDACFKDAEVAATADLATRANQLSTEESEIADQRTRLEAERSIEFFDELASDPFAREAPAIMQSFHSHGDACTRIETEALKLAMHDAPEEPEDEPLKVYQDMLHNLEKLQDEATRLQDSITQLTQVSVPTSDVPDGDGPSQVIEDASSARSQVNGVFAACLPILRARIANLSMAQELIDSALENVSLGLRMESMGLTD</sequence>
<evidence type="ECO:0000313" key="4">
    <source>
        <dbReference type="Proteomes" id="UP000724874"/>
    </source>
</evidence>
<dbReference type="AlphaFoldDB" id="A0A9P5P2C1"/>
<protein>
    <submittedName>
        <fullName evidence="3">Uncharacterized protein</fullName>
    </submittedName>
</protein>
<organism evidence="3 4">
    <name type="scientific">Gymnopilus junonius</name>
    <name type="common">Spectacular rustgill mushroom</name>
    <name type="synonym">Gymnopilus spectabilis subsp. junonius</name>
    <dbReference type="NCBI Taxonomy" id="109634"/>
    <lineage>
        <taxon>Eukaryota</taxon>
        <taxon>Fungi</taxon>
        <taxon>Dikarya</taxon>
        <taxon>Basidiomycota</taxon>
        <taxon>Agaricomycotina</taxon>
        <taxon>Agaricomycetes</taxon>
        <taxon>Agaricomycetidae</taxon>
        <taxon>Agaricales</taxon>
        <taxon>Agaricineae</taxon>
        <taxon>Hymenogastraceae</taxon>
        <taxon>Gymnopilus</taxon>
    </lineage>
</organism>
<evidence type="ECO:0000256" key="2">
    <source>
        <dbReference type="SAM" id="MobiDB-lite"/>
    </source>
</evidence>
<feature type="coiled-coil region" evidence="1">
    <location>
        <begin position="234"/>
        <end position="261"/>
    </location>
</feature>
<feature type="compositionally biased region" description="Polar residues" evidence="2">
    <location>
        <begin position="65"/>
        <end position="75"/>
    </location>
</feature>
<keyword evidence="1" id="KW-0175">Coiled coil</keyword>
<name>A0A9P5P2C1_GYMJU</name>
<accession>A0A9P5P2C1</accession>
<feature type="compositionally biased region" description="Low complexity" evidence="2">
    <location>
        <begin position="79"/>
        <end position="95"/>
    </location>
</feature>
<feature type="compositionally biased region" description="Low complexity" evidence="2">
    <location>
        <begin position="1"/>
        <end position="20"/>
    </location>
</feature>
<gene>
    <name evidence="3" type="ORF">CPB84DRAFT_1758891</name>
</gene>
<reference evidence="3" key="1">
    <citation type="submission" date="2020-11" db="EMBL/GenBank/DDBJ databases">
        <authorList>
            <consortium name="DOE Joint Genome Institute"/>
            <person name="Ahrendt S."/>
            <person name="Riley R."/>
            <person name="Andreopoulos W."/>
            <person name="LaButti K."/>
            <person name="Pangilinan J."/>
            <person name="Ruiz-duenas F.J."/>
            <person name="Barrasa J.M."/>
            <person name="Sanchez-Garcia M."/>
            <person name="Camarero S."/>
            <person name="Miyauchi S."/>
            <person name="Serrano A."/>
            <person name="Linde D."/>
            <person name="Babiker R."/>
            <person name="Drula E."/>
            <person name="Ayuso-Fernandez I."/>
            <person name="Pacheco R."/>
            <person name="Padilla G."/>
            <person name="Ferreira P."/>
            <person name="Barriuso J."/>
            <person name="Kellner H."/>
            <person name="Castanera R."/>
            <person name="Alfaro M."/>
            <person name="Ramirez L."/>
            <person name="Pisabarro A.G."/>
            <person name="Kuo A."/>
            <person name="Tritt A."/>
            <person name="Lipzen A."/>
            <person name="He G."/>
            <person name="Yan M."/>
            <person name="Ng V."/>
            <person name="Cullen D."/>
            <person name="Martin F."/>
            <person name="Rosso M.-N."/>
            <person name="Henrissat B."/>
            <person name="Hibbett D."/>
            <person name="Martinez A.T."/>
            <person name="Grigoriev I.V."/>
        </authorList>
    </citation>
    <scope>NUCLEOTIDE SEQUENCE</scope>
    <source>
        <strain evidence="3">AH 44721</strain>
    </source>
</reference>
<evidence type="ECO:0000313" key="3">
    <source>
        <dbReference type="EMBL" id="KAF8914292.1"/>
    </source>
</evidence>
<feature type="compositionally biased region" description="Low complexity" evidence="2">
    <location>
        <begin position="30"/>
        <end position="49"/>
    </location>
</feature>
<dbReference type="EMBL" id="JADNYJ010000001">
    <property type="protein sequence ID" value="KAF8914292.1"/>
    <property type="molecule type" value="Genomic_DNA"/>
</dbReference>
<dbReference type="OrthoDB" id="2803656at2759"/>
<comment type="caution">
    <text evidence="3">The sequence shown here is derived from an EMBL/GenBank/DDBJ whole genome shotgun (WGS) entry which is preliminary data.</text>
</comment>
<dbReference type="Proteomes" id="UP000724874">
    <property type="component" value="Unassembled WGS sequence"/>
</dbReference>
<evidence type="ECO:0000256" key="1">
    <source>
        <dbReference type="SAM" id="Coils"/>
    </source>
</evidence>
<proteinExistence type="predicted"/>
<feature type="region of interest" description="Disordered" evidence="2">
    <location>
        <begin position="1"/>
        <end position="117"/>
    </location>
</feature>
<keyword evidence="4" id="KW-1185">Reference proteome</keyword>